<evidence type="ECO:0000313" key="4">
    <source>
        <dbReference type="Proteomes" id="UP000190774"/>
    </source>
</evidence>
<dbReference type="PANTHER" id="PTHR46732:SF8">
    <property type="entry name" value="ATP-DEPENDENT PROTEASE LA (LON) DOMAIN PROTEIN"/>
    <property type="match status" value="1"/>
</dbReference>
<keyword evidence="4" id="KW-1185">Reference proteome</keyword>
<feature type="domain" description="Lon N-terminal" evidence="2">
    <location>
        <begin position="17"/>
        <end position="208"/>
    </location>
</feature>
<dbReference type="GO" id="GO:0008233">
    <property type="term" value="F:peptidase activity"/>
    <property type="evidence" value="ECO:0007669"/>
    <property type="project" value="UniProtKB-KW"/>
</dbReference>
<keyword evidence="3" id="KW-0378">Hydrolase</keyword>
<dbReference type="SUPFAM" id="SSF88697">
    <property type="entry name" value="PUA domain-like"/>
    <property type="match status" value="1"/>
</dbReference>
<dbReference type="InterPro" id="IPR003111">
    <property type="entry name" value="Lon_prtase_N"/>
</dbReference>
<evidence type="ECO:0000313" key="3">
    <source>
        <dbReference type="EMBL" id="SKA99540.1"/>
    </source>
</evidence>
<dbReference type="PROSITE" id="PS51787">
    <property type="entry name" value="LON_N"/>
    <property type="match status" value="1"/>
</dbReference>
<accession>A0A1T4YCV2</accession>
<sequence>MEETCHNHPAFRLPDTMPVMVLGDCYLFPGCLLPLFIFEERYRLMLAHALRTDRMFCIGTPERSTDSRGELITVSTAGLIRACKKQEDGTSHVMLQGMRRIQFTGWQQEKPFRLAEIEPLPTVIETEPDYVNDLKQRSLDLLPDAAHCAGEAMKNLRAALIKIECPELVCDILSYHFVRRPAAQRSLLVETVLERRYDILLTELERLQSGECG</sequence>
<reference evidence="4" key="1">
    <citation type="submission" date="2017-02" db="EMBL/GenBank/DDBJ databases">
        <authorList>
            <person name="Varghese N."/>
            <person name="Submissions S."/>
        </authorList>
    </citation>
    <scope>NUCLEOTIDE SEQUENCE [LARGE SCALE GENOMIC DNA]</scope>
    <source>
        <strain evidence="4">ATCC 700200</strain>
    </source>
</reference>
<keyword evidence="1" id="KW-1133">Transmembrane helix</keyword>
<dbReference type="PANTHER" id="PTHR46732">
    <property type="entry name" value="ATP-DEPENDENT PROTEASE LA (LON) DOMAIN PROTEIN"/>
    <property type="match status" value="1"/>
</dbReference>
<dbReference type="Gene3D" id="2.30.130.40">
    <property type="entry name" value="LON domain-like"/>
    <property type="match status" value="1"/>
</dbReference>
<organism evidence="3 4">
    <name type="scientific">Prosthecobacter debontii</name>
    <dbReference type="NCBI Taxonomy" id="48467"/>
    <lineage>
        <taxon>Bacteria</taxon>
        <taxon>Pseudomonadati</taxon>
        <taxon>Verrucomicrobiota</taxon>
        <taxon>Verrucomicrobiia</taxon>
        <taxon>Verrucomicrobiales</taxon>
        <taxon>Verrucomicrobiaceae</taxon>
        <taxon>Prosthecobacter</taxon>
    </lineage>
</organism>
<evidence type="ECO:0000259" key="2">
    <source>
        <dbReference type="PROSITE" id="PS51787"/>
    </source>
</evidence>
<dbReference type="Proteomes" id="UP000190774">
    <property type="component" value="Unassembled WGS sequence"/>
</dbReference>
<evidence type="ECO:0000256" key="1">
    <source>
        <dbReference type="SAM" id="Phobius"/>
    </source>
</evidence>
<keyword evidence="3" id="KW-0645">Protease</keyword>
<dbReference type="RefSeq" id="WP_078814140.1">
    <property type="nucleotide sequence ID" value="NZ_FUYE01000009.1"/>
</dbReference>
<dbReference type="Pfam" id="PF02190">
    <property type="entry name" value="LON_substr_bdg"/>
    <property type="match status" value="1"/>
</dbReference>
<dbReference type="OrthoDB" id="9806457at2"/>
<keyword evidence="1" id="KW-0812">Transmembrane</keyword>
<dbReference type="SMART" id="SM00464">
    <property type="entry name" value="LON"/>
    <property type="match status" value="1"/>
</dbReference>
<dbReference type="InterPro" id="IPR015947">
    <property type="entry name" value="PUA-like_sf"/>
</dbReference>
<dbReference type="STRING" id="48467.SAMN02745166_02965"/>
<protein>
    <submittedName>
        <fullName evidence="3">ATP-dependent Lon protease</fullName>
    </submittedName>
</protein>
<dbReference type="EMBL" id="FUYE01000009">
    <property type="protein sequence ID" value="SKA99540.1"/>
    <property type="molecule type" value="Genomic_DNA"/>
</dbReference>
<gene>
    <name evidence="3" type="ORF">SAMN02745166_02965</name>
</gene>
<name>A0A1T4YCV2_9BACT</name>
<feature type="transmembrane region" description="Helical" evidence="1">
    <location>
        <begin position="19"/>
        <end position="38"/>
    </location>
</feature>
<dbReference type="InterPro" id="IPR046336">
    <property type="entry name" value="Lon_prtase_N_sf"/>
</dbReference>
<dbReference type="AlphaFoldDB" id="A0A1T4YCV2"/>
<proteinExistence type="predicted"/>
<dbReference type="GO" id="GO:0006508">
    <property type="term" value="P:proteolysis"/>
    <property type="evidence" value="ECO:0007669"/>
    <property type="project" value="UniProtKB-KW"/>
</dbReference>
<keyword evidence="1" id="KW-0472">Membrane</keyword>